<sequence length="155" mass="16659">MRGGFGFPCGGHGSTRQRRIRAMVLAGCSRTRWPRIRTVVTVPAALARGWDGLLPGGRDGYSGALPAWCPCWMRAGWGQDGWIWPLPWWVADLARRGVGAVLGVKVAAAAGGGTADLDEGVGSGWRWLTGVRRRHTENMAAMAFAEEVGMDPSEL</sequence>
<reference evidence="1" key="2">
    <citation type="journal article" date="2015" name="Data Brief">
        <title>Shoot transcriptome of the giant reed, Arundo donax.</title>
        <authorList>
            <person name="Barrero R.A."/>
            <person name="Guerrero F.D."/>
            <person name="Moolhuijzen P."/>
            <person name="Goolsby J.A."/>
            <person name="Tidwell J."/>
            <person name="Bellgard S.E."/>
            <person name="Bellgard M.I."/>
        </authorList>
    </citation>
    <scope>NUCLEOTIDE SEQUENCE</scope>
    <source>
        <tissue evidence="1">Shoot tissue taken approximately 20 cm above the soil surface</tissue>
    </source>
</reference>
<dbReference type="EMBL" id="GBRH01249699">
    <property type="protein sequence ID" value="JAD48196.1"/>
    <property type="molecule type" value="Transcribed_RNA"/>
</dbReference>
<name>A0A0A9AAU1_ARUDO</name>
<protein>
    <submittedName>
        <fullName evidence="1">Uncharacterized protein</fullName>
    </submittedName>
</protein>
<evidence type="ECO:0000313" key="1">
    <source>
        <dbReference type="EMBL" id="JAD48196.1"/>
    </source>
</evidence>
<proteinExistence type="predicted"/>
<accession>A0A0A9AAU1</accession>
<organism evidence="1">
    <name type="scientific">Arundo donax</name>
    <name type="common">Giant reed</name>
    <name type="synonym">Donax arundinaceus</name>
    <dbReference type="NCBI Taxonomy" id="35708"/>
    <lineage>
        <taxon>Eukaryota</taxon>
        <taxon>Viridiplantae</taxon>
        <taxon>Streptophyta</taxon>
        <taxon>Embryophyta</taxon>
        <taxon>Tracheophyta</taxon>
        <taxon>Spermatophyta</taxon>
        <taxon>Magnoliopsida</taxon>
        <taxon>Liliopsida</taxon>
        <taxon>Poales</taxon>
        <taxon>Poaceae</taxon>
        <taxon>PACMAD clade</taxon>
        <taxon>Arundinoideae</taxon>
        <taxon>Arundineae</taxon>
        <taxon>Arundo</taxon>
    </lineage>
</organism>
<reference evidence="1" key="1">
    <citation type="submission" date="2014-09" db="EMBL/GenBank/DDBJ databases">
        <authorList>
            <person name="Magalhaes I.L.F."/>
            <person name="Oliveira U."/>
            <person name="Santos F.R."/>
            <person name="Vidigal T.H.D.A."/>
            <person name="Brescovit A.D."/>
            <person name="Santos A.J."/>
        </authorList>
    </citation>
    <scope>NUCLEOTIDE SEQUENCE</scope>
    <source>
        <tissue evidence="1">Shoot tissue taken approximately 20 cm above the soil surface</tissue>
    </source>
</reference>
<dbReference type="AlphaFoldDB" id="A0A0A9AAU1"/>